<proteinExistence type="predicted"/>
<sequence>MTRVVELFKKLEHANRATYCGHAWTNHSMGRLHQAACEEVWRKYGEVTLLYKVNKKISGTASPYRQRADHSQPLGLRLDFKC</sequence>
<protein>
    <submittedName>
        <fullName evidence="2">60S ribosomal protein L35a</fullName>
    </submittedName>
</protein>
<dbReference type="WBParaSite" id="L893_g13259.t1">
    <property type="protein sequence ID" value="L893_g13259.t1"/>
    <property type="gene ID" value="L893_g13259"/>
</dbReference>
<evidence type="ECO:0000313" key="1">
    <source>
        <dbReference type="Proteomes" id="UP000095287"/>
    </source>
</evidence>
<name>A0A1I7Y6K4_9BILA</name>
<dbReference type="AlphaFoldDB" id="A0A1I7Y6K4"/>
<organism evidence="1 2">
    <name type="scientific">Steinernema glaseri</name>
    <dbReference type="NCBI Taxonomy" id="37863"/>
    <lineage>
        <taxon>Eukaryota</taxon>
        <taxon>Metazoa</taxon>
        <taxon>Ecdysozoa</taxon>
        <taxon>Nematoda</taxon>
        <taxon>Chromadorea</taxon>
        <taxon>Rhabditida</taxon>
        <taxon>Tylenchina</taxon>
        <taxon>Panagrolaimomorpha</taxon>
        <taxon>Strongyloidoidea</taxon>
        <taxon>Steinernematidae</taxon>
        <taxon>Steinernema</taxon>
    </lineage>
</organism>
<accession>A0A1I7Y6K4</accession>
<dbReference type="Proteomes" id="UP000095287">
    <property type="component" value="Unplaced"/>
</dbReference>
<reference evidence="2" key="1">
    <citation type="submission" date="2016-11" db="UniProtKB">
        <authorList>
            <consortium name="WormBaseParasite"/>
        </authorList>
    </citation>
    <scope>IDENTIFICATION</scope>
</reference>
<evidence type="ECO:0000313" key="2">
    <source>
        <dbReference type="WBParaSite" id="L893_g13259.t1"/>
    </source>
</evidence>
<keyword evidence="1" id="KW-1185">Reference proteome</keyword>